<dbReference type="InterPro" id="IPR026268">
    <property type="entry name" value="RseC"/>
</dbReference>
<dbReference type="Proteomes" id="UP000000442">
    <property type="component" value="Chromosome"/>
</dbReference>
<dbReference type="Pfam" id="PF04246">
    <property type="entry name" value="RseC_MucC"/>
    <property type="match status" value="1"/>
</dbReference>
<dbReference type="AlphaFoldDB" id="C0QGD3"/>
<dbReference type="InterPro" id="IPR007359">
    <property type="entry name" value="SigmaE_reg_RseC_MucC"/>
</dbReference>
<sequence length="152" mass="16143">MGYRIGIVKATEPGGYAQVMTERKNVCGECYHNKIVCYSCLLNPKVIGRVANPVGARVGDTVKIHISAQKLYTAAGMFYLLPVFTLLLGILLGIYVSETLGVSETTTAIGCSFAGLAVGILFVTVLGRTTKISKMLEPVISSIVRPMDSGPG</sequence>
<dbReference type="RefSeq" id="WP_015906423.1">
    <property type="nucleotide sequence ID" value="NC_012108.1"/>
</dbReference>
<name>C0QGD3_DESAH</name>
<reference evidence="2 3" key="1">
    <citation type="journal article" date="2009" name="Environ. Microbiol.">
        <title>Genome sequence of Desulfobacterium autotrophicum HRM2, a marine sulfate reducer oxidizing organic carbon completely to carbon dioxide.</title>
        <authorList>
            <person name="Strittmatter A.W."/>
            <person name="Liesegang H."/>
            <person name="Rabus R."/>
            <person name="Decker I."/>
            <person name="Amann J."/>
            <person name="Andres S."/>
            <person name="Henne A."/>
            <person name="Fricke W.F."/>
            <person name="Martinez-Arias R."/>
            <person name="Bartels D."/>
            <person name="Goesmann A."/>
            <person name="Krause L."/>
            <person name="Puehler A."/>
            <person name="Klenk H.P."/>
            <person name="Richter M."/>
            <person name="Schuler M."/>
            <person name="Gloeckner F.O."/>
            <person name="Meyerdierks A."/>
            <person name="Gottschalk G."/>
            <person name="Amann R."/>
        </authorList>
    </citation>
    <scope>NUCLEOTIDE SEQUENCE [LARGE SCALE GENOMIC DNA]</scope>
    <source>
        <strain evidence="3">ATCC 43914 / DSM 3382 / HRM2</strain>
    </source>
</reference>
<keyword evidence="3" id="KW-1185">Reference proteome</keyword>
<dbReference type="PANTHER" id="PTHR35867">
    <property type="entry name" value="PROTEIN RSEC"/>
    <property type="match status" value="1"/>
</dbReference>
<dbReference type="OrthoDB" id="5514770at2"/>
<accession>C0QGD3</accession>
<dbReference type="EMBL" id="CP001087">
    <property type="protein sequence ID" value="ACN17712.1"/>
    <property type="molecule type" value="Genomic_DNA"/>
</dbReference>
<feature type="transmembrane region" description="Helical" evidence="1">
    <location>
        <begin position="71"/>
        <end position="95"/>
    </location>
</feature>
<dbReference type="PANTHER" id="PTHR35867:SF1">
    <property type="entry name" value="PROTEIN RSEC"/>
    <property type="match status" value="1"/>
</dbReference>
<feature type="transmembrane region" description="Helical" evidence="1">
    <location>
        <begin position="107"/>
        <end position="126"/>
    </location>
</feature>
<keyword evidence="1" id="KW-1133">Transmembrane helix</keyword>
<dbReference type="HOGENOM" id="CLU_1719364_0_0_7"/>
<keyword evidence="1" id="KW-0812">Transmembrane</keyword>
<keyword evidence="1" id="KW-0472">Membrane</keyword>
<dbReference type="STRING" id="177437.HRM2_46560"/>
<proteinExistence type="predicted"/>
<gene>
    <name evidence="2" type="primary">rseC</name>
    <name evidence="2" type="ordered locus">HRM2_46560</name>
</gene>
<evidence type="ECO:0000256" key="1">
    <source>
        <dbReference type="SAM" id="Phobius"/>
    </source>
</evidence>
<dbReference type="PIRSF" id="PIRSF004923">
    <property type="entry name" value="RseC"/>
    <property type="match status" value="1"/>
</dbReference>
<evidence type="ECO:0000313" key="3">
    <source>
        <dbReference type="Proteomes" id="UP000000442"/>
    </source>
</evidence>
<protein>
    <submittedName>
        <fullName evidence="2">RseC</fullName>
    </submittedName>
</protein>
<organism evidence="2 3">
    <name type="scientific">Desulforapulum autotrophicum (strain ATCC 43914 / DSM 3382 / VKM B-1955 / HRM2)</name>
    <name type="common">Desulfobacterium autotrophicum</name>
    <dbReference type="NCBI Taxonomy" id="177437"/>
    <lineage>
        <taxon>Bacteria</taxon>
        <taxon>Pseudomonadati</taxon>
        <taxon>Thermodesulfobacteriota</taxon>
        <taxon>Desulfobacteria</taxon>
        <taxon>Desulfobacterales</taxon>
        <taxon>Desulfobacteraceae</taxon>
        <taxon>Desulforapulum</taxon>
    </lineage>
</organism>
<dbReference type="eggNOG" id="COG3086">
    <property type="taxonomic scope" value="Bacteria"/>
</dbReference>
<evidence type="ECO:0000313" key="2">
    <source>
        <dbReference type="EMBL" id="ACN17712.1"/>
    </source>
</evidence>
<dbReference type="KEGG" id="dat:HRM2_46560"/>